<dbReference type="InterPro" id="IPR000182">
    <property type="entry name" value="GNAT_dom"/>
</dbReference>
<dbReference type="SUPFAM" id="SSF55729">
    <property type="entry name" value="Acyl-CoA N-acyltransferases (Nat)"/>
    <property type="match status" value="1"/>
</dbReference>
<dbReference type="Pfam" id="PF13302">
    <property type="entry name" value="Acetyltransf_3"/>
    <property type="match status" value="1"/>
</dbReference>
<gene>
    <name evidence="3" type="ORF">NOR_00717</name>
</gene>
<dbReference type="GO" id="GO:1990189">
    <property type="term" value="F:protein N-terminal-serine acetyltransferase activity"/>
    <property type="evidence" value="ECO:0007669"/>
    <property type="project" value="TreeGrafter"/>
</dbReference>
<sequence length="212" mass="23263">MTEIRTKSLGETGAVLPAQGHDNAPATSLKNIRPPPELLIEGDLVLRRWQFSDAEDLNAAATSSATELVRWMPWATDGYNLTKAREFLDFTNKAWRAGETYDFAIIVDGLISSSSGLMKPGSKAPPNTLEVGYWLAIEATGRGYATRAASILTRTAFEMGAEHVQIRHAELNHRSSAIPRRLDFKPLGLHNLPAPRGGGEVVSMLWQKDLEP</sequence>
<accession>A0A167JHH0</accession>
<protein>
    <submittedName>
        <fullName evidence="3">Acetyltransferase</fullName>
    </submittedName>
</protein>
<feature type="region of interest" description="Disordered" evidence="1">
    <location>
        <begin position="1"/>
        <end position="32"/>
    </location>
</feature>
<dbReference type="Gene3D" id="3.40.630.30">
    <property type="match status" value="1"/>
</dbReference>
<dbReference type="InterPro" id="IPR051908">
    <property type="entry name" value="Ribosomal_N-acetyltransferase"/>
</dbReference>
<dbReference type="InterPro" id="IPR016181">
    <property type="entry name" value="Acyl_CoA_acyltransferase"/>
</dbReference>
<dbReference type="Proteomes" id="UP000243498">
    <property type="component" value="Unassembled WGS sequence"/>
</dbReference>
<dbReference type="EMBL" id="AZHC01000002">
    <property type="protein sequence ID" value="OAA50267.1"/>
    <property type="molecule type" value="Genomic_DNA"/>
</dbReference>
<feature type="domain" description="N-acetyltransferase" evidence="2">
    <location>
        <begin position="44"/>
        <end position="185"/>
    </location>
</feature>
<reference evidence="3 4" key="1">
    <citation type="journal article" date="2016" name="Genome Biol. Evol.">
        <title>Divergent and convergent evolution of fungal pathogenicity.</title>
        <authorList>
            <person name="Shang Y."/>
            <person name="Xiao G."/>
            <person name="Zheng P."/>
            <person name="Cen K."/>
            <person name="Zhan S."/>
            <person name="Wang C."/>
        </authorList>
    </citation>
    <scope>NUCLEOTIDE SEQUENCE [LARGE SCALE GENOMIC DNA]</scope>
    <source>
        <strain evidence="3 4">RCEF 4871</strain>
    </source>
</reference>
<dbReference type="STRING" id="1081105.A0A167JHH0"/>
<evidence type="ECO:0000313" key="4">
    <source>
        <dbReference type="Proteomes" id="UP000243498"/>
    </source>
</evidence>
<keyword evidence="4" id="KW-1185">Reference proteome</keyword>
<organism evidence="3 4">
    <name type="scientific">Metarhizium rileyi (strain RCEF 4871)</name>
    <name type="common">Nomuraea rileyi</name>
    <dbReference type="NCBI Taxonomy" id="1649241"/>
    <lineage>
        <taxon>Eukaryota</taxon>
        <taxon>Fungi</taxon>
        <taxon>Dikarya</taxon>
        <taxon>Ascomycota</taxon>
        <taxon>Pezizomycotina</taxon>
        <taxon>Sordariomycetes</taxon>
        <taxon>Hypocreomycetidae</taxon>
        <taxon>Hypocreales</taxon>
        <taxon>Clavicipitaceae</taxon>
        <taxon>Metarhizium</taxon>
    </lineage>
</organism>
<dbReference type="GO" id="GO:0008999">
    <property type="term" value="F:protein-N-terminal-alanine acetyltransferase activity"/>
    <property type="evidence" value="ECO:0007669"/>
    <property type="project" value="TreeGrafter"/>
</dbReference>
<dbReference type="OMA" id="WMPWAAN"/>
<evidence type="ECO:0000313" key="3">
    <source>
        <dbReference type="EMBL" id="OAA50267.1"/>
    </source>
</evidence>
<proteinExistence type="predicted"/>
<name>A0A167JHH0_METRR</name>
<dbReference type="PANTHER" id="PTHR43441:SF3">
    <property type="entry name" value="ACETYLTRANSFERASE"/>
    <property type="match status" value="1"/>
</dbReference>
<comment type="caution">
    <text evidence="3">The sequence shown here is derived from an EMBL/GenBank/DDBJ whole genome shotgun (WGS) entry which is preliminary data.</text>
</comment>
<evidence type="ECO:0000256" key="1">
    <source>
        <dbReference type="SAM" id="MobiDB-lite"/>
    </source>
</evidence>
<dbReference type="AlphaFoldDB" id="A0A167JHH0"/>
<dbReference type="OrthoDB" id="630895at2759"/>
<dbReference type="PANTHER" id="PTHR43441">
    <property type="entry name" value="RIBOSOMAL-PROTEIN-SERINE ACETYLTRANSFERASE"/>
    <property type="match status" value="1"/>
</dbReference>
<dbReference type="GO" id="GO:0005737">
    <property type="term" value="C:cytoplasm"/>
    <property type="evidence" value="ECO:0007669"/>
    <property type="project" value="TreeGrafter"/>
</dbReference>
<evidence type="ECO:0000259" key="2">
    <source>
        <dbReference type="Pfam" id="PF13302"/>
    </source>
</evidence>